<organism evidence="1 2">
    <name type="scientific">Nitrospira defluvii</name>
    <dbReference type="NCBI Taxonomy" id="330214"/>
    <lineage>
        <taxon>Bacteria</taxon>
        <taxon>Pseudomonadati</taxon>
        <taxon>Nitrospirota</taxon>
        <taxon>Nitrospiria</taxon>
        <taxon>Nitrospirales</taxon>
        <taxon>Nitrospiraceae</taxon>
        <taxon>Nitrospira</taxon>
    </lineage>
</organism>
<protein>
    <submittedName>
        <fullName evidence="1">Uncharacterized protein</fullName>
    </submittedName>
</protein>
<dbReference type="AlphaFoldDB" id="D8P9U2"/>
<dbReference type="OrthoDB" id="9799458at2"/>
<dbReference type="HOGENOM" id="CLU_2599508_0_0_0"/>
<sequence>MVKEVDNGGVVVYPYRAEQGNLLSSFRKEAVRLMEQKCPAGWMTVREGETKGRLRQASPIAGSNDIVEERRWGIQFQCK</sequence>
<evidence type="ECO:0000313" key="2">
    <source>
        <dbReference type="Proteomes" id="UP000001660"/>
    </source>
</evidence>
<dbReference type="KEGG" id="nde:NIDE0219"/>
<evidence type="ECO:0000313" key="1">
    <source>
        <dbReference type="EMBL" id="CBK40001.1"/>
    </source>
</evidence>
<accession>D8P9U2</accession>
<gene>
    <name evidence="1" type="ORF">NIDE0219</name>
</gene>
<reference evidence="1 2" key="1">
    <citation type="journal article" date="2010" name="Proc. Natl. Acad. Sci. U.S.A.">
        <title>A Nitrospira metagenome illuminates the physiology and evolution of globally important nitrite-oxidizing bacteria.</title>
        <authorList>
            <person name="Lucker S."/>
            <person name="Wagner M."/>
            <person name="Maixner F."/>
            <person name="Pelletier E."/>
            <person name="Koch H."/>
            <person name="Vacherie B."/>
            <person name="Rattei T."/>
            <person name="Sinninghe Damste J."/>
            <person name="Spieck E."/>
            <person name="Le Paslier D."/>
            <person name="Daims H."/>
        </authorList>
    </citation>
    <scope>NUCLEOTIDE SEQUENCE [LARGE SCALE GENOMIC DNA]</scope>
</reference>
<dbReference type="Proteomes" id="UP000001660">
    <property type="component" value="Chromosome"/>
</dbReference>
<proteinExistence type="predicted"/>
<name>D8P9U2_9BACT</name>
<dbReference type="EMBL" id="FP929003">
    <property type="protein sequence ID" value="CBK40001.1"/>
    <property type="molecule type" value="Genomic_DNA"/>
</dbReference>
<keyword evidence="2" id="KW-1185">Reference proteome</keyword>